<comment type="caution">
    <text evidence="2">The sequence shown here is derived from an EMBL/GenBank/DDBJ whole genome shotgun (WGS) entry which is preliminary data.</text>
</comment>
<dbReference type="Proteomes" id="UP000660024">
    <property type="component" value="Unassembled WGS sequence"/>
</dbReference>
<evidence type="ECO:0000313" key="2">
    <source>
        <dbReference type="EMBL" id="MBK0382034.1"/>
    </source>
</evidence>
<evidence type="ECO:0000313" key="3">
    <source>
        <dbReference type="Proteomes" id="UP000660024"/>
    </source>
</evidence>
<dbReference type="EMBL" id="JAEHFY010000004">
    <property type="protein sequence ID" value="MBK0382034.1"/>
    <property type="molecule type" value="Genomic_DNA"/>
</dbReference>
<keyword evidence="1" id="KW-0732">Signal</keyword>
<reference evidence="2 3" key="1">
    <citation type="submission" date="2020-12" db="EMBL/GenBank/DDBJ databases">
        <title>Bacterial novel species Pedobacter sp. SD-b isolated from soil.</title>
        <authorList>
            <person name="Jung H.-Y."/>
        </authorList>
    </citation>
    <scope>NUCLEOTIDE SEQUENCE [LARGE SCALE GENOMIC DNA]</scope>
    <source>
        <strain evidence="2 3">SD-b</strain>
    </source>
</reference>
<gene>
    <name evidence="2" type="ORF">I5M32_03600</name>
</gene>
<sequence length="248" mass="28381">MKKINLLYAFIFAVVFSACAQNKPDKEAVFANVWKAVGGKSTFEKSRYFEFTFTPIRDGKESMGRHHIWDRYTGDYRFESTSADGAKMVVLFNTKTKVGKAYQDGKQLPDSTANKQITKAYAAYINDSYWLMSPLKLQDEGVNTQLEDTQEINGQKCDVIHLNFDKVGLTPGDQYWLYVNDATGEVIQWKFLLQNQKKPAIFEWEPYQDLGNGLKLSVKKTNTESNTSIYFPIAKVLQKVDKDTFTKP</sequence>
<feature type="chain" id="PRO_5047056433" description="Outer membrane lipoprotein-sorting protein" evidence="1">
    <location>
        <begin position="21"/>
        <end position="248"/>
    </location>
</feature>
<organism evidence="2 3">
    <name type="scientific">Pedobacter segetis</name>
    <dbReference type="NCBI Taxonomy" id="2793069"/>
    <lineage>
        <taxon>Bacteria</taxon>
        <taxon>Pseudomonadati</taxon>
        <taxon>Bacteroidota</taxon>
        <taxon>Sphingobacteriia</taxon>
        <taxon>Sphingobacteriales</taxon>
        <taxon>Sphingobacteriaceae</taxon>
        <taxon>Pedobacter</taxon>
    </lineage>
</organism>
<proteinExistence type="predicted"/>
<evidence type="ECO:0000256" key="1">
    <source>
        <dbReference type="SAM" id="SignalP"/>
    </source>
</evidence>
<keyword evidence="3" id="KW-1185">Reference proteome</keyword>
<evidence type="ECO:0008006" key="4">
    <source>
        <dbReference type="Google" id="ProtNLM"/>
    </source>
</evidence>
<dbReference type="RefSeq" id="WP_200584813.1">
    <property type="nucleotide sequence ID" value="NZ_JAEHFY010000004.1"/>
</dbReference>
<dbReference type="PROSITE" id="PS51257">
    <property type="entry name" value="PROKAR_LIPOPROTEIN"/>
    <property type="match status" value="1"/>
</dbReference>
<accession>A0ABS1BGP1</accession>
<feature type="signal peptide" evidence="1">
    <location>
        <begin position="1"/>
        <end position="20"/>
    </location>
</feature>
<name>A0ABS1BGP1_9SPHI</name>
<protein>
    <recommendedName>
        <fullName evidence="4">Outer membrane lipoprotein-sorting protein</fullName>
    </recommendedName>
</protein>